<evidence type="ECO:0000256" key="5">
    <source>
        <dbReference type="ARBA" id="ARBA00012609"/>
    </source>
</evidence>
<dbReference type="InterPro" id="IPR036817">
    <property type="entry name" value="Transthyretin/HIU_hydrolase_sf"/>
</dbReference>
<evidence type="ECO:0000313" key="10">
    <source>
        <dbReference type="EMBL" id="PWY84543.1"/>
    </source>
</evidence>
<comment type="similarity">
    <text evidence="3">Belongs to the transthyretin family. 5-hydroxyisourate hydrolase subfamily.</text>
</comment>
<dbReference type="PANTHER" id="PTHR10395:SF7">
    <property type="entry name" value="5-HYDROXYISOURATE HYDROLASE"/>
    <property type="match status" value="1"/>
</dbReference>
<dbReference type="EMBL" id="MSFK01000017">
    <property type="protein sequence ID" value="PWY84543.1"/>
    <property type="molecule type" value="Genomic_DNA"/>
</dbReference>
<dbReference type="CDD" id="cd05822">
    <property type="entry name" value="TLP_HIUase"/>
    <property type="match status" value="1"/>
</dbReference>
<evidence type="ECO:0000313" key="11">
    <source>
        <dbReference type="Proteomes" id="UP000246702"/>
    </source>
</evidence>
<dbReference type="InterPro" id="IPR014306">
    <property type="entry name" value="Hydroxyisourate_hydrolase"/>
</dbReference>
<comment type="caution">
    <text evidence="10">The sequence shown here is derived from an EMBL/GenBank/DDBJ whole genome shotgun (WGS) entry which is preliminary data.</text>
</comment>
<dbReference type="AlphaFoldDB" id="A0A317WDU1"/>
<evidence type="ECO:0000256" key="8">
    <source>
        <dbReference type="SAM" id="MobiDB-lite"/>
    </source>
</evidence>
<feature type="region of interest" description="Disordered" evidence="8">
    <location>
        <begin position="114"/>
        <end position="155"/>
    </location>
</feature>
<evidence type="ECO:0000256" key="3">
    <source>
        <dbReference type="ARBA" id="ARBA00009850"/>
    </source>
</evidence>
<evidence type="ECO:0000256" key="7">
    <source>
        <dbReference type="ARBA" id="ARBA00022801"/>
    </source>
</evidence>
<evidence type="ECO:0000256" key="2">
    <source>
        <dbReference type="ARBA" id="ARBA00002704"/>
    </source>
</evidence>
<feature type="region of interest" description="Disordered" evidence="8">
    <location>
        <begin position="172"/>
        <end position="198"/>
    </location>
</feature>
<feature type="compositionally biased region" description="Low complexity" evidence="8">
    <location>
        <begin position="177"/>
        <end position="195"/>
    </location>
</feature>
<dbReference type="PROSITE" id="PS00768">
    <property type="entry name" value="TRANSTHYRETIN_1"/>
    <property type="match status" value="1"/>
</dbReference>
<dbReference type="Proteomes" id="UP000246702">
    <property type="component" value="Unassembled WGS sequence"/>
</dbReference>
<evidence type="ECO:0000259" key="9">
    <source>
        <dbReference type="Pfam" id="PF00576"/>
    </source>
</evidence>
<dbReference type="GO" id="GO:0033971">
    <property type="term" value="F:hydroxyisourate hydrolase activity"/>
    <property type="evidence" value="ECO:0007669"/>
    <property type="project" value="UniProtKB-EC"/>
</dbReference>
<keyword evidence="7 10" id="KW-0378">Hydrolase</keyword>
<dbReference type="InterPro" id="IPR023418">
    <property type="entry name" value="Thyroxine_BS"/>
</dbReference>
<dbReference type="RefSeq" id="XP_025466468.1">
    <property type="nucleotide sequence ID" value="XM_025611939.1"/>
</dbReference>
<dbReference type="NCBIfam" id="TIGR02962">
    <property type="entry name" value="hdxy_isourate"/>
    <property type="match status" value="1"/>
</dbReference>
<keyword evidence="11" id="KW-1185">Reference proteome</keyword>
<dbReference type="EC" id="3.5.2.17" evidence="5"/>
<comment type="catalytic activity">
    <reaction evidence="1">
        <text>5-hydroxyisourate + H2O = 5-hydroxy-2-oxo-4-ureido-2,5-dihydro-1H-imidazole-5-carboxylate + H(+)</text>
        <dbReference type="Rhea" id="RHEA:23736"/>
        <dbReference type="ChEBI" id="CHEBI:15377"/>
        <dbReference type="ChEBI" id="CHEBI:15378"/>
        <dbReference type="ChEBI" id="CHEBI:18072"/>
        <dbReference type="ChEBI" id="CHEBI:58639"/>
        <dbReference type="EC" id="3.5.2.17"/>
    </reaction>
</comment>
<dbReference type="FunFam" id="2.60.40.180:FF:000006">
    <property type="entry name" value="Probable 5-hydroxyisourate hydrolase"/>
    <property type="match status" value="1"/>
</dbReference>
<proteinExistence type="inferred from homology"/>
<reference evidence="10 11" key="1">
    <citation type="submission" date="2016-12" db="EMBL/GenBank/DDBJ databases">
        <title>The genomes of Aspergillus section Nigri reveals drivers in fungal speciation.</title>
        <authorList>
            <consortium name="DOE Joint Genome Institute"/>
            <person name="Vesth T.C."/>
            <person name="Nybo J."/>
            <person name="Theobald S."/>
            <person name="Brandl J."/>
            <person name="Frisvad J.C."/>
            <person name="Nielsen K.F."/>
            <person name="Lyhne E.K."/>
            <person name="Kogle M.E."/>
            <person name="Kuo A."/>
            <person name="Riley R."/>
            <person name="Clum A."/>
            <person name="Nolan M."/>
            <person name="Lipzen A."/>
            <person name="Salamov A."/>
            <person name="Henrissat B."/>
            <person name="Wiebenga A."/>
            <person name="De Vries R.P."/>
            <person name="Grigoriev I.V."/>
            <person name="Mortensen U.H."/>
            <person name="Andersen M.R."/>
            <person name="Baker S.E."/>
        </authorList>
    </citation>
    <scope>NUCLEOTIDE SEQUENCE [LARGE SCALE GENOMIC DNA]</scope>
    <source>
        <strain evidence="10 11">CBS 115572</strain>
    </source>
</reference>
<evidence type="ECO:0000256" key="1">
    <source>
        <dbReference type="ARBA" id="ARBA00001043"/>
    </source>
</evidence>
<organism evidence="10 11">
    <name type="scientific">Aspergillus sclerotioniger CBS 115572</name>
    <dbReference type="NCBI Taxonomy" id="1450535"/>
    <lineage>
        <taxon>Eukaryota</taxon>
        <taxon>Fungi</taxon>
        <taxon>Dikarya</taxon>
        <taxon>Ascomycota</taxon>
        <taxon>Pezizomycotina</taxon>
        <taxon>Eurotiomycetes</taxon>
        <taxon>Eurotiomycetidae</taxon>
        <taxon>Eurotiales</taxon>
        <taxon>Aspergillaceae</taxon>
        <taxon>Aspergillus</taxon>
        <taxon>Aspergillus subgen. Circumdati</taxon>
    </lineage>
</organism>
<dbReference type="InterPro" id="IPR023416">
    <property type="entry name" value="Transthyretin/HIU_hydrolase_d"/>
</dbReference>
<protein>
    <recommendedName>
        <fullName evidence="5">hydroxyisourate hydrolase</fullName>
        <ecNumber evidence="5">3.5.2.17</ecNumber>
    </recommendedName>
</protein>
<comment type="subunit">
    <text evidence="4">Homotetramer.</text>
</comment>
<evidence type="ECO:0000256" key="6">
    <source>
        <dbReference type="ARBA" id="ARBA00022631"/>
    </source>
</evidence>
<dbReference type="GO" id="GO:0006144">
    <property type="term" value="P:purine nucleobase metabolic process"/>
    <property type="evidence" value="ECO:0007669"/>
    <property type="project" value="UniProtKB-KW"/>
</dbReference>
<dbReference type="SUPFAM" id="SSF49472">
    <property type="entry name" value="Transthyretin (synonym: prealbumin)"/>
    <property type="match status" value="1"/>
</dbReference>
<evidence type="ECO:0000256" key="4">
    <source>
        <dbReference type="ARBA" id="ARBA00011881"/>
    </source>
</evidence>
<gene>
    <name evidence="10" type="ORF">BO94DRAFT_536099</name>
</gene>
<feature type="compositionally biased region" description="Low complexity" evidence="8">
    <location>
        <begin position="125"/>
        <end position="138"/>
    </location>
</feature>
<dbReference type="Gene3D" id="2.60.40.180">
    <property type="entry name" value="Transthyretin/hydroxyisourate hydrolase domain"/>
    <property type="match status" value="1"/>
</dbReference>
<dbReference type="PANTHER" id="PTHR10395">
    <property type="entry name" value="URICASE AND TRANSTHYRETIN-RELATED"/>
    <property type="match status" value="1"/>
</dbReference>
<accession>A0A317WDU1</accession>
<dbReference type="GeneID" id="37114082"/>
<name>A0A317WDU1_9EURO</name>
<keyword evidence="6" id="KW-0659">Purine metabolism</keyword>
<feature type="domain" description="Transthyretin/hydroxyisourate hydrolase" evidence="9">
    <location>
        <begin position="201"/>
        <end position="333"/>
    </location>
</feature>
<dbReference type="STRING" id="1450535.A0A317WDU1"/>
<comment type="function">
    <text evidence="2">Catalyzes the hydrolysis of 5-hydroxyisourate (HIU) to 2-oxo-4-hydroxy-4-carboxy-5-ureidoimidazoline (OHCU).</text>
</comment>
<dbReference type="Pfam" id="PF00576">
    <property type="entry name" value="Transthyretin"/>
    <property type="match status" value="1"/>
</dbReference>
<dbReference type="OrthoDB" id="10265230at2759"/>
<sequence>MEVCLALQNGLGMLIRPATTTNIPRSPVGESGVGTVHISCQKKEESYGYLQLLNHKPLDNFELMYYIVCSNMNLDCDLNNQQSPRLTPLKVYSGHPKVALSVLSDAWDAEIEKPSRTLDPRRPFTSSPIQKSSSTSSTFLMDPGSEPAPSNGQLGTITDRLSLYRNQLLQPSNLSAAPPSNNHNTTSSPNPNPAAMSRDPITCHVLNTLTGTPAANLPVTLTLLSGPSSSQSPISFRATTDADGRVKTWEATTTSSTSVPAILSGLPAADSKTNWAVRFEVGPWYEAQGVESFWPEVEVKFTVKGRGREGEDGWRHYHVPVLLGPWNYSTYRGS</sequence>